<evidence type="ECO:0000313" key="2">
    <source>
        <dbReference type="Proteomes" id="UP000193244"/>
    </source>
</evidence>
<dbReference type="PANTHER" id="PTHR10151:SF120">
    <property type="entry name" value="BIS(5'-ADENOSYL)-TRIPHOSPHATASE"/>
    <property type="match status" value="1"/>
</dbReference>
<dbReference type="STRING" id="150121.SAMN06296010_2273"/>
<name>A0A1X7K8V8_9MICO</name>
<accession>A0A1X7K8V8</accession>
<dbReference type="AlphaFoldDB" id="A0A1X7K8V8"/>
<dbReference type="Pfam" id="PF01663">
    <property type="entry name" value="Phosphodiest"/>
    <property type="match status" value="1"/>
</dbReference>
<dbReference type="GO" id="GO:0016787">
    <property type="term" value="F:hydrolase activity"/>
    <property type="evidence" value="ECO:0007669"/>
    <property type="project" value="UniProtKB-ARBA"/>
</dbReference>
<evidence type="ECO:0000313" key="1">
    <source>
        <dbReference type="EMBL" id="SMG37188.1"/>
    </source>
</evidence>
<dbReference type="EMBL" id="FXAY01000003">
    <property type="protein sequence ID" value="SMG37188.1"/>
    <property type="molecule type" value="Genomic_DNA"/>
</dbReference>
<keyword evidence="2" id="KW-1185">Reference proteome</keyword>
<dbReference type="InterPro" id="IPR017850">
    <property type="entry name" value="Alkaline_phosphatase_core_sf"/>
</dbReference>
<protein>
    <submittedName>
        <fullName evidence="1">Type I phosphodiesterase / nucleotide pyrophosphatase</fullName>
    </submittedName>
</protein>
<proteinExistence type="predicted"/>
<sequence length="377" mass="40979">MLPATRSDEPRLSDVLPSCLAAVTSEDNRLGLPAVSKTVVVLVDGLGASALRQRAGHARFLTSRFFKKATLVSGFPTTTAAALTSLTTGASPGQHGLVGYSALIPASQRVANQLTGWAPDMEPSLWQRRSTVFEHATAAGIDATAVGPRRYESSGFTHAVLRGAEYLAADSISDRFEAARSVLDRDSRSISYVYVPELDMTAHAHGWQSDRWTHLLEELDSAMQSFVRTVRADEGVLLTADHGVIDVPETSHVLFGGDEHMAGVIHIAGDPRCLQLHLDPTLSAEARQAVLDAWRESEGERAWVLTRHEAIEAGWFGAVDDAVVPRIGDIIVAAAKNIVYYDARKPHDPSRRMVGQHGSWNSDELMVPLLRFGAFER</sequence>
<reference evidence="2" key="1">
    <citation type="submission" date="2017-04" db="EMBL/GenBank/DDBJ databases">
        <authorList>
            <person name="Varghese N."/>
            <person name="Submissions S."/>
        </authorList>
    </citation>
    <scope>NUCLEOTIDE SEQUENCE [LARGE SCALE GENOMIC DNA]</scope>
    <source>
        <strain evidence="2">VKM Ac-2510</strain>
    </source>
</reference>
<dbReference type="InterPro" id="IPR002591">
    <property type="entry name" value="Phosphodiest/P_Trfase"/>
</dbReference>
<dbReference type="SUPFAM" id="SSF53649">
    <property type="entry name" value="Alkaline phosphatase-like"/>
    <property type="match status" value="1"/>
</dbReference>
<dbReference type="PANTHER" id="PTHR10151">
    <property type="entry name" value="ECTONUCLEOTIDE PYROPHOSPHATASE/PHOSPHODIESTERASE"/>
    <property type="match status" value="1"/>
</dbReference>
<gene>
    <name evidence="1" type="ORF">SAMN06296010_2273</name>
</gene>
<organism evidence="1 2">
    <name type="scientific">Agreia pratensis</name>
    <dbReference type="NCBI Taxonomy" id="150121"/>
    <lineage>
        <taxon>Bacteria</taxon>
        <taxon>Bacillati</taxon>
        <taxon>Actinomycetota</taxon>
        <taxon>Actinomycetes</taxon>
        <taxon>Micrococcales</taxon>
        <taxon>Microbacteriaceae</taxon>
        <taxon>Agreia</taxon>
    </lineage>
</organism>
<dbReference type="Gene3D" id="3.40.720.10">
    <property type="entry name" value="Alkaline Phosphatase, subunit A"/>
    <property type="match status" value="1"/>
</dbReference>
<dbReference type="Proteomes" id="UP000193244">
    <property type="component" value="Unassembled WGS sequence"/>
</dbReference>